<proteinExistence type="predicted"/>
<name>A0ABY9X683_9BACT</name>
<dbReference type="EMBL" id="CP043494">
    <property type="protein sequence ID" value="WNG50896.1"/>
    <property type="molecule type" value="Genomic_DNA"/>
</dbReference>
<dbReference type="RefSeq" id="WP_395810530.1">
    <property type="nucleotide sequence ID" value="NZ_CP043494.1"/>
</dbReference>
<gene>
    <name evidence="1" type="ORF">F0U60_47290</name>
</gene>
<dbReference type="Proteomes" id="UP001611383">
    <property type="component" value="Chromosome"/>
</dbReference>
<organism evidence="1 2">
    <name type="scientific">Archangium minus</name>
    <dbReference type="NCBI Taxonomy" id="83450"/>
    <lineage>
        <taxon>Bacteria</taxon>
        <taxon>Pseudomonadati</taxon>
        <taxon>Myxococcota</taxon>
        <taxon>Myxococcia</taxon>
        <taxon>Myxococcales</taxon>
        <taxon>Cystobacterineae</taxon>
        <taxon>Archangiaceae</taxon>
        <taxon>Archangium</taxon>
    </lineage>
</organism>
<protein>
    <recommendedName>
        <fullName evidence="3">Lipoprotein</fullName>
    </recommendedName>
</protein>
<reference evidence="1 2" key="1">
    <citation type="submission" date="2019-08" db="EMBL/GenBank/DDBJ databases">
        <title>Archangium and Cystobacter genomes.</title>
        <authorList>
            <person name="Chen I.-C.K."/>
            <person name="Wielgoss S."/>
        </authorList>
    </citation>
    <scope>NUCLEOTIDE SEQUENCE [LARGE SCALE GENOMIC DNA]</scope>
    <source>
        <strain evidence="1 2">Cbm 6</strain>
    </source>
</reference>
<evidence type="ECO:0000313" key="2">
    <source>
        <dbReference type="Proteomes" id="UP001611383"/>
    </source>
</evidence>
<evidence type="ECO:0008006" key="3">
    <source>
        <dbReference type="Google" id="ProtNLM"/>
    </source>
</evidence>
<keyword evidence="2" id="KW-1185">Reference proteome</keyword>
<evidence type="ECO:0000313" key="1">
    <source>
        <dbReference type="EMBL" id="WNG50896.1"/>
    </source>
</evidence>
<accession>A0ABY9X683</accession>
<sequence length="111" mass="11912">MFSAGADDGVAMQKTARLVARVTELAVTDGDAYDVWPSPGCDPAVYNCYHSQPAGTTDFGQCGTYRQVLRCTYASACEVSPPAVLDHRRRHLVPGAHARGVERGVHPLVLV</sequence>